<dbReference type="EMBL" id="BART01000801">
    <property type="protein sequence ID" value="GAG56677.1"/>
    <property type="molecule type" value="Genomic_DNA"/>
</dbReference>
<gene>
    <name evidence="1" type="ORF">S01H4_03310</name>
</gene>
<feature type="non-terminal residue" evidence="1">
    <location>
        <position position="45"/>
    </location>
</feature>
<reference evidence="1" key="1">
    <citation type="journal article" date="2014" name="Front. Microbiol.">
        <title>High frequency of phylogenetically diverse reductive dehalogenase-homologous genes in deep subseafloor sedimentary metagenomes.</title>
        <authorList>
            <person name="Kawai M."/>
            <person name="Futagami T."/>
            <person name="Toyoda A."/>
            <person name="Takaki Y."/>
            <person name="Nishi S."/>
            <person name="Hori S."/>
            <person name="Arai W."/>
            <person name="Tsubouchi T."/>
            <person name="Morono Y."/>
            <person name="Uchiyama I."/>
            <person name="Ito T."/>
            <person name="Fujiyama A."/>
            <person name="Inagaki F."/>
            <person name="Takami H."/>
        </authorList>
    </citation>
    <scope>NUCLEOTIDE SEQUENCE</scope>
    <source>
        <strain evidence="1">Expedition CK06-06</strain>
    </source>
</reference>
<evidence type="ECO:0000313" key="1">
    <source>
        <dbReference type="EMBL" id="GAG56677.1"/>
    </source>
</evidence>
<comment type="caution">
    <text evidence="1">The sequence shown here is derived from an EMBL/GenBank/DDBJ whole genome shotgun (WGS) entry which is preliminary data.</text>
</comment>
<dbReference type="AlphaFoldDB" id="X0ZEQ8"/>
<name>X0ZEQ8_9ZZZZ</name>
<proteinExistence type="predicted"/>
<sequence length="45" mass="5291">MTKLMKIKKLKNYGIPSHIVNIWEKHPSPYLLPIQEEAVKKYGIL</sequence>
<organism evidence="1">
    <name type="scientific">marine sediment metagenome</name>
    <dbReference type="NCBI Taxonomy" id="412755"/>
    <lineage>
        <taxon>unclassified sequences</taxon>
        <taxon>metagenomes</taxon>
        <taxon>ecological metagenomes</taxon>
    </lineage>
</organism>
<accession>X0ZEQ8</accession>
<protein>
    <submittedName>
        <fullName evidence="1">Uncharacterized protein</fullName>
    </submittedName>
</protein>